<dbReference type="AlphaFoldDB" id="A0A973W8P6"/>
<name>A0A973W8P6_9BRAD</name>
<protein>
    <submittedName>
        <fullName evidence="1">Uncharacterized protein</fullName>
    </submittedName>
</protein>
<reference evidence="1" key="1">
    <citation type="submission" date="2020-06" db="EMBL/GenBank/DDBJ databases">
        <title>Whole Genome Sequence of Bradyrhizobium sp. Strain 1S1.</title>
        <authorList>
            <person name="Bromfield E.S.P."/>
            <person name="Cloutier S."/>
        </authorList>
    </citation>
    <scope>NUCLEOTIDE SEQUENCE [LARGE SCALE GENOMIC DNA]</scope>
    <source>
        <strain evidence="1">1S1</strain>
    </source>
</reference>
<proteinExistence type="predicted"/>
<accession>A0A973W8P6</accession>
<organism evidence="1">
    <name type="scientific">Bradyrhizobium septentrionale</name>
    <dbReference type="NCBI Taxonomy" id="1404411"/>
    <lineage>
        <taxon>Bacteria</taxon>
        <taxon>Pseudomonadati</taxon>
        <taxon>Pseudomonadota</taxon>
        <taxon>Alphaproteobacteria</taxon>
        <taxon>Hyphomicrobiales</taxon>
        <taxon>Nitrobacteraceae</taxon>
        <taxon>Bradyrhizobium</taxon>
    </lineage>
</organism>
<dbReference type="EMBL" id="JAAOLE020000001">
    <property type="protein sequence ID" value="NVI49329.1"/>
    <property type="molecule type" value="Genomic_DNA"/>
</dbReference>
<sequence>MVSKIDVGDLIAVLIGVRRERYAYEKHIALMTFATWLQYPNDQEVLQHAQIVAAAACFLDTHGEPNRLATVENLAIALLASPLNRPLLDVTDSSTTLTSAVTEIVSFFLCCPATAKPSLNKALFFIEGGGFDHLDLKDNEPDARSLSTLKMAWKERACTGPFHWALAIAGLSDLYEMLPDNWGAFRRAERILKKPEKLAEYFGISKFVQERLLSIVDASSRNRFNVKFPKRIRTIECEFTEFDESQLTILRRYRAPKFMPD</sequence>
<comment type="caution">
    <text evidence="1">The sequence shown here is derived from an EMBL/GenBank/DDBJ whole genome shotgun (WGS) entry which is preliminary data.</text>
</comment>
<dbReference type="RefSeq" id="WP_166213700.1">
    <property type="nucleotide sequence ID" value="NZ_CP088285.1"/>
</dbReference>
<evidence type="ECO:0000313" key="1">
    <source>
        <dbReference type="EMBL" id="NVI49329.1"/>
    </source>
</evidence>
<gene>
    <name evidence="1" type="ORF">HAP48_042140</name>
</gene>